<dbReference type="InterPro" id="IPR027417">
    <property type="entry name" value="P-loop_NTPase"/>
</dbReference>
<feature type="domain" description="AAA" evidence="1">
    <location>
        <begin position="2"/>
        <end position="176"/>
    </location>
</feature>
<protein>
    <submittedName>
        <fullName evidence="2">MinD/ParA family protein</fullName>
    </submittedName>
</protein>
<dbReference type="PANTHER" id="PTHR13696">
    <property type="entry name" value="P-LOOP CONTAINING NUCLEOSIDE TRIPHOSPHATE HYDROLASE"/>
    <property type="match status" value="1"/>
</dbReference>
<accession>A0ABR8AB07</accession>
<dbReference type="Pfam" id="PF13614">
    <property type="entry name" value="AAA_31"/>
    <property type="match status" value="1"/>
</dbReference>
<sequence length="273" mass="30461">MTKIISIHSFRGGTGKSNVTANLATLIARTGLRVGIVDTDIQSPGIHVPFGLDETKIKHTLNDYLWGRCAIEAATYDVSSVFATKKGWFTNNRGKIYLIPSSIKTGEISRILREGYDARLLNDGFRHLMQRLQLDYLFIDTHPGINEETLLSVIISDVLLVILRPDKQDYQGTAVTIDVARKLEVPKMLLVVNKVLPSLNTPALKQQIQDSYKVPVAGILPVCEEMFHLASSDIFSMRYPEHPWTKTISAIAQCLTDNPKPTNPAFNFGRIAR</sequence>
<dbReference type="InterPro" id="IPR025669">
    <property type="entry name" value="AAA_dom"/>
</dbReference>
<evidence type="ECO:0000259" key="1">
    <source>
        <dbReference type="Pfam" id="PF13614"/>
    </source>
</evidence>
<comment type="caution">
    <text evidence="2">The sequence shown here is derived from an EMBL/GenBank/DDBJ whole genome shotgun (WGS) entry which is preliminary data.</text>
</comment>
<dbReference type="EMBL" id="JACJQH010000022">
    <property type="protein sequence ID" value="MBD2196879.1"/>
    <property type="molecule type" value="Genomic_DNA"/>
</dbReference>
<proteinExistence type="predicted"/>
<dbReference type="PANTHER" id="PTHR13696:SF52">
    <property type="entry name" value="PARA FAMILY PROTEIN CT_582"/>
    <property type="match status" value="1"/>
</dbReference>
<dbReference type="SUPFAM" id="SSF52540">
    <property type="entry name" value="P-loop containing nucleoside triphosphate hydrolases"/>
    <property type="match status" value="1"/>
</dbReference>
<dbReference type="RefSeq" id="WP_190542907.1">
    <property type="nucleotide sequence ID" value="NZ_CAWPNO010000054.1"/>
</dbReference>
<reference evidence="2 3" key="1">
    <citation type="journal article" date="2020" name="ISME J.">
        <title>Comparative genomics reveals insights into cyanobacterial evolution and habitat adaptation.</title>
        <authorList>
            <person name="Chen M.Y."/>
            <person name="Teng W.K."/>
            <person name="Zhao L."/>
            <person name="Hu C.X."/>
            <person name="Zhou Y.K."/>
            <person name="Han B.P."/>
            <person name="Song L.R."/>
            <person name="Shu W.S."/>
        </authorList>
    </citation>
    <scope>NUCLEOTIDE SEQUENCE [LARGE SCALE GENOMIC DNA]</scope>
    <source>
        <strain evidence="2 3">FACHB-288</strain>
    </source>
</reference>
<evidence type="ECO:0000313" key="2">
    <source>
        <dbReference type="EMBL" id="MBD2196879.1"/>
    </source>
</evidence>
<dbReference type="InterPro" id="IPR050678">
    <property type="entry name" value="DNA_Partitioning_ATPase"/>
</dbReference>
<evidence type="ECO:0000313" key="3">
    <source>
        <dbReference type="Proteomes" id="UP000658514"/>
    </source>
</evidence>
<name>A0ABR8AB07_9CYAN</name>
<organism evidence="2 3">
    <name type="scientific">Calothrix parietina FACHB-288</name>
    <dbReference type="NCBI Taxonomy" id="2692896"/>
    <lineage>
        <taxon>Bacteria</taxon>
        <taxon>Bacillati</taxon>
        <taxon>Cyanobacteriota</taxon>
        <taxon>Cyanophyceae</taxon>
        <taxon>Nostocales</taxon>
        <taxon>Calotrichaceae</taxon>
        <taxon>Calothrix</taxon>
    </lineage>
</organism>
<dbReference type="Gene3D" id="3.40.50.300">
    <property type="entry name" value="P-loop containing nucleotide triphosphate hydrolases"/>
    <property type="match status" value="1"/>
</dbReference>
<dbReference type="Proteomes" id="UP000658514">
    <property type="component" value="Unassembled WGS sequence"/>
</dbReference>
<gene>
    <name evidence="2" type="ORF">H6G24_15470</name>
</gene>
<keyword evidence="3" id="KW-1185">Reference proteome</keyword>